<reference evidence="2 3" key="1">
    <citation type="journal article" date="2021" name="Int. J. Syst. Evol. Microbiol.">
        <title>Salipiger mangrovisoli sp. nov., isolated from mangrove soil and the proposal for the reclassification of Paraphaeobacter pallidus as Salipiger pallidus comb. nov.</title>
        <authorList>
            <person name="Du J."/>
            <person name="Liu Y."/>
            <person name="Pei T."/>
            <person name="Deng M.R."/>
            <person name="Zhu H."/>
        </authorList>
    </citation>
    <scope>NUCLEOTIDE SEQUENCE [LARGE SCALE GENOMIC DNA]</scope>
    <source>
        <strain evidence="2 3">6D45A</strain>
    </source>
</reference>
<keyword evidence="1" id="KW-0732">Signal</keyword>
<dbReference type="RefSeq" id="WP_194136517.1">
    <property type="nucleotide sequence ID" value="NZ_JADFFK010000017.1"/>
</dbReference>
<comment type="caution">
    <text evidence="2">The sequence shown here is derived from an EMBL/GenBank/DDBJ whole genome shotgun (WGS) entry which is preliminary data.</text>
</comment>
<organism evidence="2 3">
    <name type="scientific">Salipiger mangrovisoli</name>
    <dbReference type="NCBI Taxonomy" id="2865933"/>
    <lineage>
        <taxon>Bacteria</taxon>
        <taxon>Pseudomonadati</taxon>
        <taxon>Pseudomonadota</taxon>
        <taxon>Alphaproteobacteria</taxon>
        <taxon>Rhodobacterales</taxon>
        <taxon>Roseobacteraceae</taxon>
        <taxon>Salipiger</taxon>
    </lineage>
</organism>
<sequence>MKHLLGAAATAVLAFTGSLTVTSQPARAYQIDCAILLCLSGGWPASVPCVAAKTEFIRRITPSPIEPPLQIWRCPMHATYPGALDRTPEQRLYDVAFDRGTHPVPSPLASSGNNAGMGEGAVPLDTLISAVLKEAAVSGAPRSALVQQIADYTSENGVADIDISDPVFDFVRSIRVYSVEVMRQRERGSDNDHCERKSRVRVGRYGLQGDFYWRDSSPSALPAAFVGDEGWGESCPYISRRSVFVDWSDYQGNYGYEQVNY</sequence>
<dbReference type="EMBL" id="JADFFK010000017">
    <property type="protein sequence ID" value="MBE9639230.1"/>
    <property type="molecule type" value="Genomic_DNA"/>
</dbReference>
<protein>
    <submittedName>
        <fullName evidence="2">Uncharacterized protein</fullName>
    </submittedName>
</protein>
<keyword evidence="3" id="KW-1185">Reference proteome</keyword>
<evidence type="ECO:0000313" key="3">
    <source>
        <dbReference type="Proteomes" id="UP000607796"/>
    </source>
</evidence>
<dbReference type="Proteomes" id="UP000607796">
    <property type="component" value="Unassembled WGS sequence"/>
</dbReference>
<evidence type="ECO:0000313" key="2">
    <source>
        <dbReference type="EMBL" id="MBE9639230.1"/>
    </source>
</evidence>
<evidence type="ECO:0000256" key="1">
    <source>
        <dbReference type="SAM" id="SignalP"/>
    </source>
</evidence>
<proteinExistence type="predicted"/>
<feature type="chain" id="PRO_5047170837" evidence="1">
    <location>
        <begin position="29"/>
        <end position="261"/>
    </location>
</feature>
<gene>
    <name evidence="2" type="ORF">IQ782_20450</name>
</gene>
<feature type="signal peptide" evidence="1">
    <location>
        <begin position="1"/>
        <end position="28"/>
    </location>
</feature>
<name>A0ABR9X6T8_9RHOB</name>
<accession>A0ABR9X6T8</accession>